<evidence type="ECO:0000256" key="1">
    <source>
        <dbReference type="ARBA" id="ARBA00009224"/>
    </source>
</evidence>
<dbReference type="GO" id="GO:0000266">
    <property type="term" value="P:mitochondrial fission"/>
    <property type="evidence" value="ECO:0007669"/>
    <property type="project" value="TreeGrafter"/>
</dbReference>
<dbReference type="Pfam" id="PF10558">
    <property type="entry name" value="MTP18"/>
    <property type="match status" value="1"/>
</dbReference>
<comment type="similarity">
    <text evidence="1">Belongs to the MTFP1 family.</text>
</comment>
<name>A0A8H6MBT1_9AGAR</name>
<dbReference type="PANTHER" id="PTHR11001">
    <property type="entry name" value="MITOCHONDRIAL FISSION PROCESS PROTEIN 1"/>
    <property type="match status" value="1"/>
</dbReference>
<dbReference type="GO" id="GO:0005739">
    <property type="term" value="C:mitochondrion"/>
    <property type="evidence" value="ECO:0007669"/>
    <property type="project" value="TreeGrafter"/>
</dbReference>
<protein>
    <recommendedName>
        <fullName evidence="2">Mitochondrial fission process protein 1</fullName>
    </recommendedName>
    <alternativeName>
        <fullName evidence="3">Mitochondrial 18 kDa protein</fullName>
    </alternativeName>
</protein>
<proteinExistence type="inferred from homology"/>
<evidence type="ECO:0000256" key="2">
    <source>
        <dbReference type="ARBA" id="ARBA00017835"/>
    </source>
</evidence>
<dbReference type="EMBL" id="JACGCI010000007">
    <property type="protein sequence ID" value="KAF6762605.1"/>
    <property type="molecule type" value="Genomic_DNA"/>
</dbReference>
<dbReference type="PANTHER" id="PTHR11001:SF2">
    <property type="entry name" value="MITOCHONDRIAL FISSION PROCESS PROTEIN 1"/>
    <property type="match status" value="1"/>
</dbReference>
<sequence>MASSSEITLKAAEDKVDQLAEDNVDSVDSDVRYFAYGARLRTALRAGTRYVAYTSDIGEAFRPVVPPWVVTAAYGVSWLYLSGDVGYETYKAHHRGPTPIEAANFSEPTRLAISAVQRATFQSIASMALPAFTIHTIVAQSKKAFVNAKNPRIKTWGPTVTGLAVVPALPYLFDHPVELATDRAFDWIREKLIERNVTKVGKGDKEL</sequence>
<dbReference type="OrthoDB" id="424969at2759"/>
<dbReference type="Proteomes" id="UP000521943">
    <property type="component" value="Unassembled WGS sequence"/>
</dbReference>
<dbReference type="InterPro" id="IPR019560">
    <property type="entry name" value="Mitochondrial_18_kDa_protein"/>
</dbReference>
<keyword evidence="5" id="KW-1185">Reference proteome</keyword>
<dbReference type="AlphaFoldDB" id="A0A8H6MBT1"/>
<evidence type="ECO:0000313" key="5">
    <source>
        <dbReference type="Proteomes" id="UP000521943"/>
    </source>
</evidence>
<evidence type="ECO:0000313" key="4">
    <source>
        <dbReference type="EMBL" id="KAF6762605.1"/>
    </source>
</evidence>
<comment type="caution">
    <text evidence="4">The sequence shown here is derived from an EMBL/GenBank/DDBJ whole genome shotgun (WGS) entry which is preliminary data.</text>
</comment>
<gene>
    <name evidence="4" type="ORF">DFP72DRAFT_876332</name>
</gene>
<accession>A0A8H6MBT1</accession>
<organism evidence="4 5">
    <name type="scientific">Ephemerocybe angulata</name>
    <dbReference type="NCBI Taxonomy" id="980116"/>
    <lineage>
        <taxon>Eukaryota</taxon>
        <taxon>Fungi</taxon>
        <taxon>Dikarya</taxon>
        <taxon>Basidiomycota</taxon>
        <taxon>Agaricomycotina</taxon>
        <taxon>Agaricomycetes</taxon>
        <taxon>Agaricomycetidae</taxon>
        <taxon>Agaricales</taxon>
        <taxon>Agaricineae</taxon>
        <taxon>Psathyrellaceae</taxon>
        <taxon>Ephemerocybe</taxon>
    </lineage>
</organism>
<reference evidence="4 5" key="1">
    <citation type="submission" date="2020-07" db="EMBL/GenBank/DDBJ databases">
        <title>Comparative genomics of pyrophilous fungi reveals a link between fire events and developmental genes.</title>
        <authorList>
            <consortium name="DOE Joint Genome Institute"/>
            <person name="Steindorff A.S."/>
            <person name="Carver A."/>
            <person name="Calhoun S."/>
            <person name="Stillman K."/>
            <person name="Liu H."/>
            <person name="Lipzen A."/>
            <person name="Pangilinan J."/>
            <person name="Labutti K."/>
            <person name="Bruns T.D."/>
            <person name="Grigoriev I.V."/>
        </authorList>
    </citation>
    <scope>NUCLEOTIDE SEQUENCE [LARGE SCALE GENOMIC DNA]</scope>
    <source>
        <strain evidence="4 5">CBS 144469</strain>
    </source>
</reference>
<evidence type="ECO:0000256" key="3">
    <source>
        <dbReference type="ARBA" id="ARBA00029631"/>
    </source>
</evidence>